<evidence type="ECO:0000313" key="2">
    <source>
        <dbReference type="Proteomes" id="UP000278006"/>
    </source>
</evidence>
<evidence type="ECO:0000313" key="1">
    <source>
        <dbReference type="EMBL" id="RMX08466.1"/>
    </source>
</evidence>
<accession>A0A3M6QZK7</accession>
<keyword evidence="2" id="KW-1185">Reference proteome</keyword>
<sequence>MELMFILLVLWLAWQALRARYQAGRIAFLGRHLSGMQVERHMETLTQGYLRALHEDDPVRQQQIWETFAAAERAVAAQVARLAEAIGREDADETRISRWLICVPWIERVLPAATRDFRPLLALHAEGIRGAVENTAGWDAKERAFHLSAELFLLQHSCHWFCKSRLVADARLQARHKVGHQKVLESVTPATREAYRRWLAS</sequence>
<dbReference type="RefSeq" id="WP_122226592.1">
    <property type="nucleotide sequence ID" value="NZ_RDQO01000001.1"/>
</dbReference>
<organism evidence="1 2">
    <name type="scientific">Corticibacter populi</name>
    <dbReference type="NCBI Taxonomy" id="1550736"/>
    <lineage>
        <taxon>Bacteria</taxon>
        <taxon>Pseudomonadati</taxon>
        <taxon>Pseudomonadota</taxon>
        <taxon>Betaproteobacteria</taxon>
        <taxon>Burkholderiales</taxon>
        <taxon>Comamonadaceae</taxon>
        <taxon>Corticibacter</taxon>
    </lineage>
</organism>
<reference evidence="1 2" key="1">
    <citation type="submission" date="2018-10" db="EMBL/GenBank/DDBJ databases">
        <title>Draft genome of Cortibacter populi DSM10536.</title>
        <authorList>
            <person name="Bernier A.-M."/>
            <person name="Bernard K."/>
        </authorList>
    </citation>
    <scope>NUCLEOTIDE SEQUENCE [LARGE SCALE GENOMIC DNA]</scope>
    <source>
        <strain evidence="1 2">DSM 105136</strain>
    </source>
</reference>
<proteinExistence type="predicted"/>
<gene>
    <name evidence="1" type="ORF">D8I35_05140</name>
</gene>
<comment type="caution">
    <text evidence="1">The sequence shown here is derived from an EMBL/GenBank/DDBJ whole genome shotgun (WGS) entry which is preliminary data.</text>
</comment>
<dbReference type="EMBL" id="RDQO01000001">
    <property type="protein sequence ID" value="RMX08466.1"/>
    <property type="molecule type" value="Genomic_DNA"/>
</dbReference>
<dbReference type="AlphaFoldDB" id="A0A3M6QZK7"/>
<dbReference type="Proteomes" id="UP000278006">
    <property type="component" value="Unassembled WGS sequence"/>
</dbReference>
<name>A0A3M6QZK7_9BURK</name>
<dbReference type="OrthoDB" id="8654508at2"/>
<protein>
    <submittedName>
        <fullName evidence="1">Uncharacterized protein</fullName>
    </submittedName>
</protein>